<dbReference type="EMBL" id="VLLN01000004">
    <property type="protein sequence ID" value="TWJ32603.1"/>
    <property type="molecule type" value="Genomic_DNA"/>
</dbReference>
<protein>
    <submittedName>
        <fullName evidence="2">Methyltransferase family protein</fullName>
    </submittedName>
</protein>
<dbReference type="InterPro" id="IPR013216">
    <property type="entry name" value="Methyltransf_11"/>
</dbReference>
<evidence type="ECO:0000313" key="3">
    <source>
        <dbReference type="Proteomes" id="UP000319449"/>
    </source>
</evidence>
<gene>
    <name evidence="2" type="ORF">JN12_01045</name>
</gene>
<dbReference type="Proteomes" id="UP000319449">
    <property type="component" value="Unassembled WGS sequence"/>
</dbReference>
<dbReference type="GO" id="GO:0008757">
    <property type="term" value="F:S-adenosylmethionine-dependent methyltransferase activity"/>
    <property type="evidence" value="ECO:0007669"/>
    <property type="project" value="InterPro"/>
</dbReference>
<name>A0A562WQI6_9BACT</name>
<reference evidence="2 3" key="1">
    <citation type="submission" date="2019-07" db="EMBL/GenBank/DDBJ databases">
        <title>Genomic Encyclopedia of Archaeal and Bacterial Type Strains, Phase II (KMG-II): from individual species to whole genera.</title>
        <authorList>
            <person name="Goeker M."/>
        </authorList>
    </citation>
    <scope>NUCLEOTIDE SEQUENCE [LARGE SCALE GENOMIC DNA]</scope>
    <source>
        <strain evidence="2 3">ATCC BAA-1139</strain>
    </source>
</reference>
<dbReference type="RefSeq" id="WP_145019215.1">
    <property type="nucleotide sequence ID" value="NZ_VLLN01000004.1"/>
</dbReference>
<comment type="caution">
    <text evidence="2">The sequence shown here is derived from an EMBL/GenBank/DDBJ whole genome shotgun (WGS) entry which is preliminary data.</text>
</comment>
<keyword evidence="3" id="KW-1185">Reference proteome</keyword>
<evidence type="ECO:0000313" key="2">
    <source>
        <dbReference type="EMBL" id="TWJ32603.1"/>
    </source>
</evidence>
<dbReference type="CDD" id="cd02440">
    <property type="entry name" value="AdoMet_MTases"/>
    <property type="match status" value="1"/>
</dbReference>
<accession>A0A562WQI6</accession>
<dbReference type="AlphaFoldDB" id="A0A562WQI6"/>
<proteinExistence type="predicted"/>
<keyword evidence="2" id="KW-0489">Methyltransferase</keyword>
<dbReference type="Gene3D" id="3.40.50.150">
    <property type="entry name" value="Vaccinia Virus protein VP39"/>
    <property type="match status" value="1"/>
</dbReference>
<dbReference type="OrthoDB" id="9811747at2"/>
<dbReference type="GO" id="GO:0032259">
    <property type="term" value="P:methylation"/>
    <property type="evidence" value="ECO:0007669"/>
    <property type="project" value="UniProtKB-KW"/>
</dbReference>
<feature type="domain" description="Methyltransferase type 11" evidence="1">
    <location>
        <begin position="152"/>
        <end position="201"/>
    </location>
</feature>
<dbReference type="Pfam" id="PF08241">
    <property type="entry name" value="Methyltransf_11"/>
    <property type="match status" value="1"/>
</dbReference>
<dbReference type="SUPFAM" id="SSF53335">
    <property type="entry name" value="S-adenosyl-L-methionine-dependent methyltransferases"/>
    <property type="match status" value="1"/>
</dbReference>
<sequence>MGISARRISKTIQRLIAQRWRWKYSSMEYCPSCNGKSVLVFSSEIKTELTKIVSPWKLSDSFKQALLERENYICLYCFANFRIRAHADSALRLLNMSKTSDLIKRLKFDDDFRFYETAAYNLFRMDDIKKINNYQVSEYFDNSPFGSRVNGVRNENLEGLTFPDNSFDVLINSDVLEHVGDLNKALSEIRRVLKPGGFHVFTIPVDFELPKTIERASVVDGKVEHLLEPVMHGDTVRGDGILTFRDFGSDVLDYMSRDGFRCKEHKYFKNGCFITSVYYAQKQC</sequence>
<dbReference type="InterPro" id="IPR029063">
    <property type="entry name" value="SAM-dependent_MTases_sf"/>
</dbReference>
<evidence type="ECO:0000259" key="1">
    <source>
        <dbReference type="Pfam" id="PF08241"/>
    </source>
</evidence>
<keyword evidence="2" id="KW-0808">Transferase</keyword>
<organism evidence="2 3">
    <name type="scientific">Geobacter argillaceus</name>
    <dbReference type="NCBI Taxonomy" id="345631"/>
    <lineage>
        <taxon>Bacteria</taxon>
        <taxon>Pseudomonadati</taxon>
        <taxon>Thermodesulfobacteriota</taxon>
        <taxon>Desulfuromonadia</taxon>
        <taxon>Geobacterales</taxon>
        <taxon>Geobacteraceae</taxon>
        <taxon>Geobacter</taxon>
    </lineage>
</organism>